<feature type="binding site" evidence="12">
    <location>
        <position position="205"/>
    </location>
    <ligand>
        <name>[4Fe-4S] cluster</name>
        <dbReference type="ChEBI" id="CHEBI:49883"/>
    </ligand>
</feature>
<dbReference type="EMBL" id="FNEN01000004">
    <property type="protein sequence ID" value="SDI63966.1"/>
    <property type="molecule type" value="Genomic_DNA"/>
</dbReference>
<dbReference type="EC" id="1.8.4.10" evidence="8 12"/>
<evidence type="ECO:0000313" key="15">
    <source>
        <dbReference type="Proteomes" id="UP000198853"/>
    </source>
</evidence>
<proteinExistence type="inferred from homology"/>
<keyword evidence="2 12" id="KW-0963">Cytoplasm</keyword>
<feature type="binding site" evidence="12">
    <location>
        <position position="122"/>
    </location>
    <ligand>
        <name>[4Fe-4S] cluster</name>
        <dbReference type="ChEBI" id="CHEBI:49883"/>
    </ligand>
</feature>
<dbReference type="OrthoDB" id="9772604at2"/>
<keyword evidence="4 12" id="KW-0408">Iron</keyword>
<gene>
    <name evidence="12" type="primary">cysH</name>
    <name evidence="14" type="ORF">SAMN04488123_10418</name>
</gene>
<evidence type="ECO:0000256" key="4">
    <source>
        <dbReference type="ARBA" id="ARBA00023004"/>
    </source>
</evidence>
<feature type="binding site" evidence="12">
    <location>
        <position position="208"/>
    </location>
    <ligand>
        <name>[4Fe-4S] cluster</name>
        <dbReference type="ChEBI" id="CHEBI:49883"/>
    </ligand>
</feature>
<dbReference type="PANTHER" id="PTHR46509:SF1">
    <property type="entry name" value="PHOSPHOADENOSINE PHOSPHOSULFATE REDUCTASE"/>
    <property type="match status" value="1"/>
</dbReference>
<dbReference type="GO" id="GO:0019344">
    <property type="term" value="P:cysteine biosynthetic process"/>
    <property type="evidence" value="ECO:0007669"/>
    <property type="project" value="InterPro"/>
</dbReference>
<evidence type="ECO:0000256" key="11">
    <source>
        <dbReference type="ARBA" id="ARBA00032041"/>
    </source>
</evidence>
<dbReference type="InterPro" id="IPR002500">
    <property type="entry name" value="PAPS_reduct_dom"/>
</dbReference>
<keyword evidence="5 12" id="KW-0411">Iron-sulfur</keyword>
<keyword evidence="15" id="KW-1185">Reference proteome</keyword>
<dbReference type="PIRSF" id="PIRSF000857">
    <property type="entry name" value="PAPS_reductase"/>
    <property type="match status" value="1"/>
</dbReference>
<dbReference type="Pfam" id="PF01507">
    <property type="entry name" value="PAPS_reduct"/>
    <property type="match status" value="1"/>
</dbReference>
<feature type="binding site" evidence="12">
    <location>
        <position position="123"/>
    </location>
    <ligand>
        <name>[4Fe-4S] cluster</name>
        <dbReference type="ChEBI" id="CHEBI:49883"/>
    </ligand>
</feature>
<sequence>MLTVSTLSDQETEHLNEGVLVNHSAKDVLAWSYRTFGDQLVYACSLGAEGMVLLDLIAEVHPDAHVVFLDTGLHFAETYTLLDEVRERFPTLNIKALTPENTVEEQKQQYGDRLWASRPDLCCKMRKFEPLEKELSHYTAWISGLRREQSPTRKDTPFIDKDQRFSLLKICPLIHWTQEDVWAHIHERDLPYNTLHDNHYPSIGCAPCTAQVLDGSDERSGRWSGMQKTECGLHW</sequence>
<comment type="similarity">
    <text evidence="1 12">Belongs to the PAPS reductase family. CysH subfamily.</text>
</comment>
<comment type="catalytic activity">
    <reaction evidence="12">
        <text>[thioredoxin]-disulfide + sulfite + AMP + 2 H(+) = adenosine 5'-phosphosulfate + [thioredoxin]-dithiol</text>
        <dbReference type="Rhea" id="RHEA:21976"/>
        <dbReference type="Rhea" id="RHEA-COMP:10698"/>
        <dbReference type="Rhea" id="RHEA-COMP:10700"/>
        <dbReference type="ChEBI" id="CHEBI:15378"/>
        <dbReference type="ChEBI" id="CHEBI:17359"/>
        <dbReference type="ChEBI" id="CHEBI:29950"/>
        <dbReference type="ChEBI" id="CHEBI:50058"/>
        <dbReference type="ChEBI" id="CHEBI:58243"/>
        <dbReference type="ChEBI" id="CHEBI:456215"/>
        <dbReference type="EC" id="1.8.4.10"/>
    </reaction>
</comment>
<dbReference type="NCBIfam" id="TIGR02055">
    <property type="entry name" value="APS_reductase"/>
    <property type="match status" value="1"/>
</dbReference>
<evidence type="ECO:0000256" key="10">
    <source>
        <dbReference type="ARBA" id="ARBA00030894"/>
    </source>
</evidence>
<dbReference type="GO" id="GO:0046872">
    <property type="term" value="F:metal ion binding"/>
    <property type="evidence" value="ECO:0007669"/>
    <property type="project" value="UniProtKB-KW"/>
</dbReference>
<dbReference type="PANTHER" id="PTHR46509">
    <property type="entry name" value="PHOSPHOADENOSINE PHOSPHOSULFATE REDUCTASE"/>
    <property type="match status" value="1"/>
</dbReference>
<dbReference type="NCBIfam" id="TIGR00434">
    <property type="entry name" value="cysH"/>
    <property type="match status" value="1"/>
</dbReference>
<dbReference type="AlphaFoldDB" id="A0A1G8M7M5"/>
<evidence type="ECO:0000256" key="8">
    <source>
        <dbReference type="ARBA" id="ARBA00024386"/>
    </source>
</evidence>
<dbReference type="CDD" id="cd23945">
    <property type="entry name" value="PAPS_reductase"/>
    <property type="match status" value="1"/>
</dbReference>
<evidence type="ECO:0000256" key="1">
    <source>
        <dbReference type="ARBA" id="ARBA00009732"/>
    </source>
</evidence>
<evidence type="ECO:0000256" key="3">
    <source>
        <dbReference type="ARBA" id="ARBA00023002"/>
    </source>
</evidence>
<dbReference type="GO" id="GO:0004604">
    <property type="term" value="F:phosphoadenylyl-sulfate reductase (thioredoxin) activity"/>
    <property type="evidence" value="ECO:0007669"/>
    <property type="project" value="UniProtKB-UniRule"/>
</dbReference>
<comment type="cofactor">
    <cofactor evidence="12">
        <name>[4Fe-4S] cluster</name>
        <dbReference type="ChEBI" id="CHEBI:49883"/>
    </cofactor>
    <text evidence="12">Binds 1 [4Fe-4S] cluster per subunit.</text>
</comment>
<comment type="function">
    <text evidence="6 12">Catalyzes the formation of sulfite from adenosine 5'-phosphosulfate (APS) using thioredoxin as an electron donor.</text>
</comment>
<feature type="domain" description="Phosphoadenosine phosphosulphate reductase" evidence="13">
    <location>
        <begin position="39"/>
        <end position="210"/>
    </location>
</feature>
<comment type="pathway">
    <text evidence="7 12">Sulfur metabolism; hydrogen sulfide biosynthesis; sulfite from sulfate.</text>
</comment>
<name>A0A1G8M7M5_9BACI</name>
<accession>A0A1G8M7M5</accession>
<dbReference type="Proteomes" id="UP000198853">
    <property type="component" value="Unassembled WGS sequence"/>
</dbReference>
<dbReference type="GO" id="GO:0043866">
    <property type="term" value="F:adenylyl-sulfate reductase (thioredoxin) activity"/>
    <property type="evidence" value="ECO:0007669"/>
    <property type="project" value="UniProtKB-EC"/>
</dbReference>
<dbReference type="NCBIfam" id="NF002537">
    <property type="entry name" value="PRK02090.1"/>
    <property type="match status" value="1"/>
</dbReference>
<dbReference type="GO" id="GO:0005737">
    <property type="term" value="C:cytoplasm"/>
    <property type="evidence" value="ECO:0007669"/>
    <property type="project" value="UniProtKB-SubCell"/>
</dbReference>
<evidence type="ECO:0000259" key="13">
    <source>
        <dbReference type="Pfam" id="PF01507"/>
    </source>
</evidence>
<evidence type="ECO:0000256" key="7">
    <source>
        <dbReference type="ARBA" id="ARBA00024327"/>
    </source>
</evidence>
<dbReference type="SUPFAM" id="SSF52402">
    <property type="entry name" value="Adenine nucleotide alpha hydrolases-like"/>
    <property type="match status" value="1"/>
</dbReference>
<keyword evidence="12" id="KW-0479">Metal-binding</keyword>
<dbReference type="InterPro" id="IPR004511">
    <property type="entry name" value="PAPS/APS_Rdtase"/>
</dbReference>
<comment type="subcellular location">
    <subcellularLocation>
        <location evidence="12">Cytoplasm</location>
    </subcellularLocation>
</comment>
<dbReference type="HAMAP" id="MF_00063">
    <property type="entry name" value="CysH"/>
    <property type="match status" value="1"/>
</dbReference>
<evidence type="ECO:0000313" key="14">
    <source>
        <dbReference type="EMBL" id="SDI63966.1"/>
    </source>
</evidence>
<keyword evidence="3 12" id="KW-0560">Oxidoreductase</keyword>
<dbReference type="RefSeq" id="WP_090397101.1">
    <property type="nucleotide sequence ID" value="NZ_FNEN01000004.1"/>
</dbReference>
<evidence type="ECO:0000256" key="2">
    <source>
        <dbReference type="ARBA" id="ARBA00022490"/>
    </source>
</evidence>
<dbReference type="GO" id="GO:0019379">
    <property type="term" value="P:sulfate assimilation, phosphoadenylyl sulfate reduction by phosphoadenylyl-sulfate reductase (thioredoxin)"/>
    <property type="evidence" value="ECO:0007669"/>
    <property type="project" value="UniProtKB-UniRule"/>
</dbReference>
<reference evidence="14 15" key="1">
    <citation type="submission" date="2016-10" db="EMBL/GenBank/DDBJ databases">
        <authorList>
            <person name="de Groot N.N."/>
        </authorList>
    </citation>
    <scope>NUCLEOTIDE SEQUENCE [LARGE SCALE GENOMIC DNA]</scope>
    <source>
        <strain evidence="14 15">DSM 21771</strain>
    </source>
</reference>
<organism evidence="14 15">
    <name type="scientific">Natribacillus halophilus</name>
    <dbReference type="NCBI Taxonomy" id="549003"/>
    <lineage>
        <taxon>Bacteria</taxon>
        <taxon>Bacillati</taxon>
        <taxon>Bacillota</taxon>
        <taxon>Bacilli</taxon>
        <taxon>Bacillales</taxon>
        <taxon>Bacillaceae</taxon>
        <taxon>Natribacillus</taxon>
    </lineage>
</organism>
<evidence type="ECO:0000256" key="5">
    <source>
        <dbReference type="ARBA" id="ARBA00023014"/>
    </source>
</evidence>
<evidence type="ECO:0000256" key="12">
    <source>
        <dbReference type="HAMAP-Rule" id="MF_00063"/>
    </source>
</evidence>
<feature type="active site" description="Nucleophile; cysteine thiosulfonate intermediate" evidence="12">
    <location>
        <position position="231"/>
    </location>
</feature>
<evidence type="ECO:0000256" key="9">
    <source>
        <dbReference type="ARBA" id="ARBA00029514"/>
    </source>
</evidence>
<dbReference type="InterPro" id="IPR011798">
    <property type="entry name" value="APS_reductase"/>
</dbReference>
<dbReference type="Gene3D" id="3.40.50.620">
    <property type="entry name" value="HUPs"/>
    <property type="match status" value="1"/>
</dbReference>
<protein>
    <recommendedName>
        <fullName evidence="9 12">Adenosine 5'-phosphosulfate reductase</fullName>
        <shortName evidence="12">APS reductase</shortName>
        <ecNumber evidence="8 12">1.8.4.10</ecNumber>
    </recommendedName>
    <alternativeName>
        <fullName evidence="11 12">5'-adenylylsulfate reductase</fullName>
    </alternativeName>
    <alternativeName>
        <fullName evidence="10 12">Thioredoxin-dependent 5'-adenylylsulfate reductase</fullName>
    </alternativeName>
</protein>
<dbReference type="InterPro" id="IPR014729">
    <property type="entry name" value="Rossmann-like_a/b/a_fold"/>
</dbReference>
<dbReference type="GO" id="GO:0051539">
    <property type="term" value="F:4 iron, 4 sulfur cluster binding"/>
    <property type="evidence" value="ECO:0007669"/>
    <property type="project" value="UniProtKB-UniRule"/>
</dbReference>
<evidence type="ECO:0000256" key="6">
    <source>
        <dbReference type="ARBA" id="ARBA00024298"/>
    </source>
</evidence>
<dbReference type="GO" id="GO:0070814">
    <property type="term" value="P:hydrogen sulfide biosynthetic process"/>
    <property type="evidence" value="ECO:0007669"/>
    <property type="project" value="UniProtKB-UniRule"/>
</dbReference>